<keyword evidence="3" id="KW-1185">Reference proteome</keyword>
<feature type="transmembrane region" description="Helical" evidence="1">
    <location>
        <begin position="121"/>
        <end position="139"/>
    </location>
</feature>
<protein>
    <recommendedName>
        <fullName evidence="4">Small multi-drug export protein</fullName>
    </recommendedName>
</protein>
<gene>
    <name evidence="2" type="ORF">JOC54_000445</name>
</gene>
<keyword evidence="1" id="KW-0472">Membrane</keyword>
<dbReference type="EMBL" id="JAFBCV010000001">
    <property type="protein sequence ID" value="MBM7837214.1"/>
    <property type="molecule type" value="Genomic_DNA"/>
</dbReference>
<comment type="caution">
    <text evidence="2">The sequence shown here is derived from an EMBL/GenBank/DDBJ whole genome shotgun (WGS) entry which is preliminary data.</text>
</comment>
<feature type="transmembrane region" description="Helical" evidence="1">
    <location>
        <begin position="7"/>
        <end position="31"/>
    </location>
</feature>
<evidence type="ECO:0000256" key="1">
    <source>
        <dbReference type="SAM" id="Phobius"/>
    </source>
</evidence>
<reference evidence="2" key="1">
    <citation type="submission" date="2021-01" db="EMBL/GenBank/DDBJ databases">
        <title>Genomic Encyclopedia of Type Strains, Phase IV (KMG-IV): sequencing the most valuable type-strain genomes for metagenomic binning, comparative biology and taxonomic classification.</title>
        <authorList>
            <person name="Goeker M."/>
        </authorList>
    </citation>
    <scope>NUCLEOTIDE SEQUENCE</scope>
    <source>
        <strain evidence="2">DSM 21943</strain>
    </source>
</reference>
<feature type="transmembrane region" description="Helical" evidence="1">
    <location>
        <begin position="37"/>
        <end position="58"/>
    </location>
</feature>
<accession>A0ABS2SNW0</accession>
<dbReference type="Proteomes" id="UP001179280">
    <property type="component" value="Unassembled WGS sequence"/>
</dbReference>
<sequence>MDFIHYFVVFLLSFCPFAELFIGIPIGIVVFELEPHLVAPIGFLGNALSIILVQYLIIRFHDSRLLRPITNVNPANRAVKFIHLVIEKCGLFVATLLIPFMISGHVGIAMHAILGVSKQKLLNYLLVSLAIWSFLLIYLSKLIPQFLL</sequence>
<evidence type="ECO:0008006" key="4">
    <source>
        <dbReference type="Google" id="ProtNLM"/>
    </source>
</evidence>
<dbReference type="RefSeq" id="WP_035417594.1">
    <property type="nucleotide sequence ID" value="NZ_JAFBCV010000001.1"/>
</dbReference>
<name>A0ABS2SNW0_9BACI</name>
<keyword evidence="1" id="KW-0812">Transmembrane</keyword>
<organism evidence="2 3">
    <name type="scientific">Shouchella xiaoxiensis</name>
    <dbReference type="NCBI Taxonomy" id="766895"/>
    <lineage>
        <taxon>Bacteria</taxon>
        <taxon>Bacillati</taxon>
        <taxon>Bacillota</taxon>
        <taxon>Bacilli</taxon>
        <taxon>Bacillales</taxon>
        <taxon>Bacillaceae</taxon>
        <taxon>Shouchella</taxon>
    </lineage>
</organism>
<evidence type="ECO:0000313" key="2">
    <source>
        <dbReference type="EMBL" id="MBM7837214.1"/>
    </source>
</evidence>
<feature type="transmembrane region" description="Helical" evidence="1">
    <location>
        <begin position="90"/>
        <end position="115"/>
    </location>
</feature>
<keyword evidence="1" id="KW-1133">Transmembrane helix</keyword>
<proteinExistence type="predicted"/>
<evidence type="ECO:0000313" key="3">
    <source>
        <dbReference type="Proteomes" id="UP001179280"/>
    </source>
</evidence>